<evidence type="ECO:0000313" key="1">
    <source>
        <dbReference type="EMBL" id="KAF2106534.1"/>
    </source>
</evidence>
<dbReference type="AlphaFoldDB" id="A0A6A5YII6"/>
<evidence type="ECO:0000313" key="2">
    <source>
        <dbReference type="Proteomes" id="UP000799770"/>
    </source>
</evidence>
<dbReference type="EMBL" id="ML977361">
    <property type="protein sequence ID" value="KAF2106534.1"/>
    <property type="molecule type" value="Genomic_DNA"/>
</dbReference>
<dbReference type="Proteomes" id="UP000799770">
    <property type="component" value="Unassembled WGS sequence"/>
</dbReference>
<keyword evidence="2" id="KW-1185">Reference proteome</keyword>
<accession>A0A6A5YII6</accession>
<gene>
    <name evidence="1" type="ORF">BDV96DRAFT_607228</name>
</gene>
<protein>
    <submittedName>
        <fullName evidence="1">Uncharacterized protein</fullName>
    </submittedName>
</protein>
<name>A0A6A5YII6_9PLEO</name>
<sequence>MPNFEGLEQADIEKIQNLNLRGAKTDLNASILHHDTELNRLSTALAHIPPSKTAKLTLYNQTSGRSKAIQNAYSRHMDRFIEDSGILGLKLTSRNPNETEEMRSELTSYVNGISLLLSKINLIRTLREQVLALKLEMSIINKAQLSLRRIGRTAYRNEDVIRRLKRQDTCRTLSNDSNGLTLRLGSEYIVNKHWDLETAWKKR</sequence>
<reference evidence="1" key="1">
    <citation type="journal article" date="2020" name="Stud. Mycol.">
        <title>101 Dothideomycetes genomes: a test case for predicting lifestyles and emergence of pathogens.</title>
        <authorList>
            <person name="Haridas S."/>
            <person name="Albert R."/>
            <person name="Binder M."/>
            <person name="Bloem J."/>
            <person name="Labutti K."/>
            <person name="Salamov A."/>
            <person name="Andreopoulos B."/>
            <person name="Baker S."/>
            <person name="Barry K."/>
            <person name="Bills G."/>
            <person name="Bluhm B."/>
            <person name="Cannon C."/>
            <person name="Castanera R."/>
            <person name="Culley D."/>
            <person name="Daum C."/>
            <person name="Ezra D."/>
            <person name="Gonzalez J."/>
            <person name="Henrissat B."/>
            <person name="Kuo A."/>
            <person name="Liang C."/>
            <person name="Lipzen A."/>
            <person name="Lutzoni F."/>
            <person name="Magnuson J."/>
            <person name="Mondo S."/>
            <person name="Nolan M."/>
            <person name="Ohm R."/>
            <person name="Pangilinan J."/>
            <person name="Park H.-J."/>
            <person name="Ramirez L."/>
            <person name="Alfaro M."/>
            <person name="Sun H."/>
            <person name="Tritt A."/>
            <person name="Yoshinaga Y."/>
            <person name="Zwiers L.-H."/>
            <person name="Turgeon B."/>
            <person name="Goodwin S."/>
            <person name="Spatafora J."/>
            <person name="Crous P."/>
            <person name="Grigoriev I."/>
        </authorList>
    </citation>
    <scope>NUCLEOTIDE SEQUENCE</scope>
    <source>
        <strain evidence="1">CBS 627.86</strain>
    </source>
</reference>
<proteinExistence type="predicted"/>
<organism evidence="1 2">
    <name type="scientific">Lophiotrema nucula</name>
    <dbReference type="NCBI Taxonomy" id="690887"/>
    <lineage>
        <taxon>Eukaryota</taxon>
        <taxon>Fungi</taxon>
        <taxon>Dikarya</taxon>
        <taxon>Ascomycota</taxon>
        <taxon>Pezizomycotina</taxon>
        <taxon>Dothideomycetes</taxon>
        <taxon>Pleosporomycetidae</taxon>
        <taxon>Pleosporales</taxon>
        <taxon>Lophiotremataceae</taxon>
        <taxon>Lophiotrema</taxon>
    </lineage>
</organism>